<evidence type="ECO:0000256" key="2">
    <source>
        <dbReference type="ARBA" id="ARBA00007935"/>
    </source>
</evidence>
<evidence type="ECO:0000256" key="1">
    <source>
        <dbReference type="ARBA" id="ARBA00004651"/>
    </source>
</evidence>
<evidence type="ECO:0000256" key="5">
    <source>
        <dbReference type="ARBA" id="ARBA00022692"/>
    </source>
</evidence>
<feature type="transmembrane region" description="Helical" evidence="8">
    <location>
        <begin position="213"/>
        <end position="236"/>
    </location>
</feature>
<keyword evidence="4" id="KW-1003">Cell membrane</keyword>
<dbReference type="Pfam" id="PF01032">
    <property type="entry name" value="FecCD"/>
    <property type="match status" value="1"/>
</dbReference>
<comment type="subcellular location">
    <subcellularLocation>
        <location evidence="1">Cell membrane</location>
        <topology evidence="1">Multi-pass membrane protein</topology>
    </subcellularLocation>
</comment>
<dbReference type="RefSeq" id="WP_057641217.1">
    <property type="nucleotide sequence ID" value="NZ_LDJP01000058.1"/>
</dbReference>
<feature type="transmembrane region" description="Helical" evidence="8">
    <location>
        <begin position="327"/>
        <end position="344"/>
    </location>
</feature>
<dbReference type="SUPFAM" id="SSF81345">
    <property type="entry name" value="ABC transporter involved in vitamin B12 uptake, BtuC"/>
    <property type="match status" value="1"/>
</dbReference>
<evidence type="ECO:0000256" key="7">
    <source>
        <dbReference type="ARBA" id="ARBA00023136"/>
    </source>
</evidence>
<evidence type="ECO:0000256" key="6">
    <source>
        <dbReference type="ARBA" id="ARBA00022989"/>
    </source>
</evidence>
<evidence type="ECO:0000256" key="8">
    <source>
        <dbReference type="SAM" id="Phobius"/>
    </source>
</evidence>
<gene>
    <name evidence="9" type="ORF">ABB34_10235</name>
</gene>
<dbReference type="InterPro" id="IPR037294">
    <property type="entry name" value="ABC_BtuC-like"/>
</dbReference>
<comment type="similarity">
    <text evidence="2">Belongs to the binding-protein-dependent transport system permease family. FecCD subfamily.</text>
</comment>
<keyword evidence="10" id="KW-1185">Reference proteome</keyword>
<protein>
    <submittedName>
        <fullName evidence="9">ABC transporter permease</fullName>
    </submittedName>
</protein>
<dbReference type="STRING" id="659018.ABB34_10235"/>
<dbReference type="GO" id="GO:0022857">
    <property type="term" value="F:transmembrane transporter activity"/>
    <property type="evidence" value="ECO:0007669"/>
    <property type="project" value="InterPro"/>
</dbReference>
<reference evidence="9 10" key="1">
    <citation type="submission" date="2015-05" db="EMBL/GenBank/DDBJ databases">
        <title>Genome sequencing and analysis of members of genus Stenotrophomonas.</title>
        <authorList>
            <person name="Patil P.P."/>
            <person name="Midha S."/>
            <person name="Patil P.B."/>
        </authorList>
    </citation>
    <scope>NUCLEOTIDE SEQUENCE [LARGE SCALE GENOMIC DNA]</scope>
    <source>
        <strain evidence="9 10">JCM 16244</strain>
    </source>
</reference>
<dbReference type="GO" id="GO:0005886">
    <property type="term" value="C:plasma membrane"/>
    <property type="evidence" value="ECO:0007669"/>
    <property type="project" value="UniProtKB-SubCell"/>
</dbReference>
<keyword evidence="7 8" id="KW-0472">Membrane</keyword>
<evidence type="ECO:0000313" key="9">
    <source>
        <dbReference type="EMBL" id="KRG84173.1"/>
    </source>
</evidence>
<feature type="transmembrane region" description="Helical" evidence="8">
    <location>
        <begin position="28"/>
        <end position="48"/>
    </location>
</feature>
<proteinExistence type="inferred from homology"/>
<feature type="transmembrane region" description="Helical" evidence="8">
    <location>
        <begin position="137"/>
        <end position="157"/>
    </location>
</feature>
<dbReference type="PANTHER" id="PTHR30472">
    <property type="entry name" value="FERRIC ENTEROBACTIN TRANSPORT SYSTEM PERMEASE PROTEIN"/>
    <property type="match status" value="1"/>
</dbReference>
<evidence type="ECO:0000313" key="10">
    <source>
        <dbReference type="Proteomes" id="UP000050940"/>
    </source>
</evidence>
<organism evidence="9 10">
    <name type="scientific">Stenotrophomonas daejeonensis</name>
    <dbReference type="NCBI Taxonomy" id="659018"/>
    <lineage>
        <taxon>Bacteria</taxon>
        <taxon>Pseudomonadati</taxon>
        <taxon>Pseudomonadota</taxon>
        <taxon>Gammaproteobacteria</taxon>
        <taxon>Lysobacterales</taxon>
        <taxon>Lysobacteraceae</taxon>
        <taxon>Stenotrophomonas</taxon>
    </lineage>
</organism>
<accession>A0A0R0DQ44</accession>
<feature type="transmembrane region" description="Helical" evidence="8">
    <location>
        <begin position="163"/>
        <end position="181"/>
    </location>
</feature>
<dbReference type="Gene3D" id="1.10.3470.10">
    <property type="entry name" value="ABC transporter involved in vitamin B12 uptake, BtuC"/>
    <property type="match status" value="1"/>
</dbReference>
<evidence type="ECO:0000256" key="3">
    <source>
        <dbReference type="ARBA" id="ARBA00022448"/>
    </source>
</evidence>
<evidence type="ECO:0000256" key="4">
    <source>
        <dbReference type="ARBA" id="ARBA00022475"/>
    </source>
</evidence>
<dbReference type="GO" id="GO:0033214">
    <property type="term" value="P:siderophore-iron import into cell"/>
    <property type="evidence" value="ECO:0007669"/>
    <property type="project" value="TreeGrafter"/>
</dbReference>
<comment type="caution">
    <text evidence="9">The sequence shown here is derived from an EMBL/GenBank/DDBJ whole genome shotgun (WGS) entry which is preliminary data.</text>
</comment>
<dbReference type="CDD" id="cd06550">
    <property type="entry name" value="TM_ABC_iron-siderophores_like"/>
    <property type="match status" value="1"/>
</dbReference>
<name>A0A0R0DQ44_9GAMM</name>
<dbReference type="Proteomes" id="UP000050940">
    <property type="component" value="Unassembled WGS sequence"/>
</dbReference>
<feature type="transmembrane region" description="Helical" evidence="8">
    <location>
        <begin position="112"/>
        <end position="130"/>
    </location>
</feature>
<feature type="transmembrane region" description="Helical" evidence="8">
    <location>
        <begin position="296"/>
        <end position="315"/>
    </location>
</feature>
<keyword evidence="6 8" id="KW-1133">Transmembrane helix</keyword>
<feature type="transmembrane region" description="Helical" evidence="8">
    <location>
        <begin position="256"/>
        <end position="284"/>
    </location>
</feature>
<keyword evidence="5 8" id="KW-0812">Transmembrane</keyword>
<dbReference type="PATRIC" id="fig|659018.3.peg.2072"/>
<dbReference type="AlphaFoldDB" id="A0A0R0DQ44"/>
<feature type="transmembrane region" description="Helical" evidence="8">
    <location>
        <begin position="82"/>
        <end position="100"/>
    </location>
</feature>
<dbReference type="InterPro" id="IPR000522">
    <property type="entry name" value="ABC_transptr_permease_BtuC"/>
</dbReference>
<sequence length="349" mass="35331">MNGRPARIGSWRTLRLGDHSLRLYPRGWVVAASLAALALLLAVAELLAGRSALGVQQVALALLGQEGGVAERIVLDIRLPRALVALFAGAALGVSGAVFQSVSRNVLGSPDIIGFTLGAATGAIAQIVLFGHGGVPVSLAAVGGGLLTAALVYLLSLKDGASGGYRLVLVGVGVGAILDALNGLMQVKGNLDNAVMANLWRAGSLDARTWGHALPLVAGVVLALPCVLLLGRRLQLLEMGDDLAMQLGIGVERTRLAAVACGVLLAALATAAAGPIAFVALAAPQLAARLCGGGRLPLLAAAAMAACLLLLADLGAQALPWRLNLPIGRMTGIVGGAYLIWLLGRGRRG</sequence>
<dbReference type="EMBL" id="LDJP01000058">
    <property type="protein sequence ID" value="KRG84173.1"/>
    <property type="molecule type" value="Genomic_DNA"/>
</dbReference>
<keyword evidence="3" id="KW-0813">Transport</keyword>
<dbReference type="PANTHER" id="PTHR30472:SF24">
    <property type="entry name" value="FERRIC ENTEROBACTIN TRANSPORT SYSTEM PERMEASE PROTEIN FEPG"/>
    <property type="match status" value="1"/>
</dbReference>